<evidence type="ECO:0000313" key="12">
    <source>
        <dbReference type="EMBL" id="GGO68263.1"/>
    </source>
</evidence>
<evidence type="ECO:0000259" key="11">
    <source>
        <dbReference type="PROSITE" id="PS51007"/>
    </source>
</evidence>
<feature type="binding site" description="axial binding residue" evidence="9">
    <location>
        <position position="82"/>
    </location>
    <ligand>
        <name>heme c</name>
        <dbReference type="ChEBI" id="CHEBI:61717"/>
        <label>1</label>
    </ligand>
    <ligandPart>
        <name>Fe</name>
        <dbReference type="ChEBI" id="CHEBI:18248"/>
    </ligandPart>
</feature>
<dbReference type="AlphaFoldDB" id="A0A918DJD0"/>
<evidence type="ECO:0000256" key="10">
    <source>
        <dbReference type="SAM" id="SignalP"/>
    </source>
</evidence>
<dbReference type="PANTHER" id="PTHR33751">
    <property type="entry name" value="CBB3-TYPE CYTOCHROME C OXIDASE SUBUNIT FIXP"/>
    <property type="match status" value="1"/>
</dbReference>
<feature type="domain" description="Cytochrome c" evidence="11">
    <location>
        <begin position="117"/>
        <end position="203"/>
    </location>
</feature>
<evidence type="ECO:0000256" key="5">
    <source>
        <dbReference type="ARBA" id="ARBA00022764"/>
    </source>
</evidence>
<evidence type="ECO:0000256" key="4">
    <source>
        <dbReference type="ARBA" id="ARBA00022723"/>
    </source>
</evidence>
<feature type="domain" description="Cytochrome c" evidence="11">
    <location>
        <begin position="7"/>
        <end position="107"/>
    </location>
</feature>
<dbReference type="Gene3D" id="1.10.760.10">
    <property type="entry name" value="Cytochrome c-like domain"/>
    <property type="match status" value="2"/>
</dbReference>
<dbReference type="Pfam" id="PF00034">
    <property type="entry name" value="Cytochrom_C"/>
    <property type="match status" value="2"/>
</dbReference>
<evidence type="ECO:0000256" key="6">
    <source>
        <dbReference type="ARBA" id="ARBA00022982"/>
    </source>
</evidence>
<dbReference type="Proteomes" id="UP000606935">
    <property type="component" value="Unassembled WGS sequence"/>
</dbReference>
<keyword evidence="2" id="KW-0813">Transport</keyword>
<keyword evidence="6" id="KW-0249">Electron transport</keyword>
<keyword evidence="10" id="KW-0732">Signal</keyword>
<comment type="caution">
    <text evidence="12">The sequence shown here is derived from an EMBL/GenBank/DDBJ whole genome shotgun (WGS) entry which is preliminary data.</text>
</comment>
<name>A0A918DJD0_9ALTE</name>
<dbReference type="GO" id="GO:0009055">
    <property type="term" value="F:electron transfer activity"/>
    <property type="evidence" value="ECO:0007669"/>
    <property type="project" value="InterPro"/>
</dbReference>
<accession>A0A918DJD0</accession>
<evidence type="ECO:0000256" key="2">
    <source>
        <dbReference type="ARBA" id="ARBA00022448"/>
    </source>
</evidence>
<proteinExistence type="predicted"/>
<evidence type="ECO:0000256" key="3">
    <source>
        <dbReference type="ARBA" id="ARBA00022617"/>
    </source>
</evidence>
<feature type="binding site" description="covalent" evidence="8">
    <location>
        <position position="133"/>
    </location>
    <ligand>
        <name>heme c</name>
        <dbReference type="ChEBI" id="CHEBI:61717"/>
        <label>2</label>
    </ligand>
</feature>
<keyword evidence="13" id="KW-1185">Reference proteome</keyword>
<feature type="signal peptide" evidence="10">
    <location>
        <begin position="1"/>
        <end position="22"/>
    </location>
</feature>
<comment type="PTM">
    <text evidence="8">Binds 2 heme c groups covalently per subunit.</text>
</comment>
<evidence type="ECO:0000256" key="1">
    <source>
        <dbReference type="ARBA" id="ARBA00004418"/>
    </source>
</evidence>
<organism evidence="12 13">
    <name type="scientific">Bowmanella pacifica</name>
    <dbReference type="NCBI Taxonomy" id="502051"/>
    <lineage>
        <taxon>Bacteria</taxon>
        <taxon>Pseudomonadati</taxon>
        <taxon>Pseudomonadota</taxon>
        <taxon>Gammaproteobacteria</taxon>
        <taxon>Alteromonadales</taxon>
        <taxon>Alteromonadaceae</taxon>
        <taxon>Bowmanella</taxon>
    </lineage>
</organism>
<evidence type="ECO:0000256" key="8">
    <source>
        <dbReference type="PIRSR" id="PIRSR000005-1"/>
    </source>
</evidence>
<dbReference type="GO" id="GO:0020037">
    <property type="term" value="F:heme binding"/>
    <property type="evidence" value="ECO:0007669"/>
    <property type="project" value="InterPro"/>
</dbReference>
<keyword evidence="3 8" id="KW-0349">Heme</keyword>
<feature type="binding site" description="covalent" evidence="8">
    <location>
        <position position="31"/>
    </location>
    <ligand>
        <name>heme c</name>
        <dbReference type="ChEBI" id="CHEBI:61717"/>
        <label>1</label>
    </ligand>
</feature>
<keyword evidence="7 9" id="KW-0408">Iron</keyword>
<dbReference type="GO" id="GO:0005506">
    <property type="term" value="F:iron ion binding"/>
    <property type="evidence" value="ECO:0007669"/>
    <property type="project" value="InterPro"/>
</dbReference>
<feature type="binding site" description="axial binding residue" evidence="9">
    <location>
        <position position="35"/>
    </location>
    <ligand>
        <name>heme c</name>
        <dbReference type="ChEBI" id="CHEBI:61717"/>
        <label>1</label>
    </ligand>
    <ligandPart>
        <name>Fe</name>
        <dbReference type="ChEBI" id="CHEBI:18248"/>
    </ligandPart>
</feature>
<reference evidence="12" key="2">
    <citation type="submission" date="2020-09" db="EMBL/GenBank/DDBJ databases">
        <authorList>
            <person name="Sun Q."/>
            <person name="Zhou Y."/>
        </authorList>
    </citation>
    <scope>NUCLEOTIDE SEQUENCE</scope>
    <source>
        <strain evidence="12">CGMCC 1.7086</strain>
    </source>
</reference>
<dbReference type="RefSeq" id="WP_188693149.1">
    <property type="nucleotide sequence ID" value="NZ_BMLS01000002.1"/>
</dbReference>
<dbReference type="InterPro" id="IPR009056">
    <property type="entry name" value="Cyt_c-like_dom"/>
</dbReference>
<dbReference type="InterPro" id="IPR024167">
    <property type="entry name" value="Cytochrome_c4-like"/>
</dbReference>
<evidence type="ECO:0000256" key="7">
    <source>
        <dbReference type="ARBA" id="ARBA00023004"/>
    </source>
</evidence>
<feature type="binding site" description="axial binding residue" evidence="9">
    <location>
        <position position="181"/>
    </location>
    <ligand>
        <name>heme c</name>
        <dbReference type="ChEBI" id="CHEBI:61717"/>
        <label>2</label>
    </ligand>
    <ligandPart>
        <name>Fe</name>
        <dbReference type="ChEBI" id="CHEBI:18248"/>
    </ligandPart>
</feature>
<dbReference type="PROSITE" id="PS51007">
    <property type="entry name" value="CYTC"/>
    <property type="match status" value="2"/>
</dbReference>
<dbReference type="InterPro" id="IPR050597">
    <property type="entry name" value="Cytochrome_c_Oxidase_Subunit"/>
</dbReference>
<dbReference type="SUPFAM" id="SSF46626">
    <property type="entry name" value="Cytochrome c"/>
    <property type="match status" value="2"/>
</dbReference>
<dbReference type="PIRSF" id="PIRSF000005">
    <property type="entry name" value="Cytochrome_c4"/>
    <property type="match status" value="1"/>
</dbReference>
<reference evidence="12" key="1">
    <citation type="journal article" date="2014" name="Int. J. Syst. Evol. Microbiol.">
        <title>Complete genome sequence of Corynebacterium casei LMG S-19264T (=DSM 44701T), isolated from a smear-ripened cheese.</title>
        <authorList>
            <consortium name="US DOE Joint Genome Institute (JGI-PGF)"/>
            <person name="Walter F."/>
            <person name="Albersmeier A."/>
            <person name="Kalinowski J."/>
            <person name="Ruckert C."/>
        </authorList>
    </citation>
    <scope>NUCLEOTIDE SEQUENCE</scope>
    <source>
        <strain evidence="12">CGMCC 1.7086</strain>
    </source>
</reference>
<feature type="binding site" description="covalent" evidence="8">
    <location>
        <position position="34"/>
    </location>
    <ligand>
        <name>heme c</name>
        <dbReference type="ChEBI" id="CHEBI:61717"/>
        <label>1</label>
    </ligand>
</feature>
<keyword evidence="4 9" id="KW-0479">Metal-binding</keyword>
<evidence type="ECO:0000313" key="13">
    <source>
        <dbReference type="Proteomes" id="UP000606935"/>
    </source>
</evidence>
<dbReference type="EMBL" id="BMLS01000002">
    <property type="protein sequence ID" value="GGO68263.1"/>
    <property type="molecule type" value="Genomic_DNA"/>
</dbReference>
<sequence>MPKTVMQLVLIGFAFLSLSVLADPAKVYTTCAACHGDKGQGNPQLQGPVLAGLSGEYLTRQLQAFQQGKRGQHPQDVPGQQMAAMAKSLLSEETDLAALSAYIEQMPLPQQSTRLSGDLKSGNAYYQNNCGACHGGQGQGNPAFQAPRLAGQDSDYLRRQFMYFKRGIRGTDKSDKPGRQMAMMANTLPDDKLNDVLAFIGSL</sequence>
<protein>
    <submittedName>
        <fullName evidence="12">Cytochrome c</fullName>
    </submittedName>
</protein>
<dbReference type="InterPro" id="IPR036909">
    <property type="entry name" value="Cyt_c-like_dom_sf"/>
</dbReference>
<gene>
    <name evidence="12" type="primary">cycA</name>
    <name evidence="12" type="ORF">GCM10010982_16770</name>
</gene>
<dbReference type="PANTHER" id="PTHR33751:SF9">
    <property type="entry name" value="CYTOCHROME C4"/>
    <property type="match status" value="1"/>
</dbReference>
<feature type="chain" id="PRO_5037964534" evidence="10">
    <location>
        <begin position="23"/>
        <end position="203"/>
    </location>
</feature>
<evidence type="ECO:0000256" key="9">
    <source>
        <dbReference type="PIRSR" id="PIRSR000005-2"/>
    </source>
</evidence>
<feature type="binding site" description="covalent" evidence="8">
    <location>
        <position position="130"/>
    </location>
    <ligand>
        <name>heme c</name>
        <dbReference type="ChEBI" id="CHEBI:61717"/>
        <label>2</label>
    </ligand>
</feature>
<comment type="subcellular location">
    <subcellularLocation>
        <location evidence="1">Periplasm</location>
    </subcellularLocation>
</comment>
<keyword evidence="5" id="KW-0574">Periplasm</keyword>
<feature type="binding site" description="axial binding residue" evidence="9">
    <location>
        <position position="134"/>
    </location>
    <ligand>
        <name>heme c</name>
        <dbReference type="ChEBI" id="CHEBI:61717"/>
        <label>2</label>
    </ligand>
    <ligandPart>
        <name>Fe</name>
        <dbReference type="ChEBI" id="CHEBI:18248"/>
    </ligandPart>
</feature>
<dbReference type="GO" id="GO:0042597">
    <property type="term" value="C:periplasmic space"/>
    <property type="evidence" value="ECO:0007669"/>
    <property type="project" value="UniProtKB-SubCell"/>
</dbReference>